<feature type="region of interest" description="Disordered" evidence="3">
    <location>
        <begin position="932"/>
        <end position="965"/>
    </location>
</feature>
<protein>
    <recommendedName>
        <fullName evidence="6">Protein unc-45 homolog B</fullName>
    </recommendedName>
</protein>
<feature type="compositionally biased region" description="Basic and acidic residues" evidence="3">
    <location>
        <begin position="938"/>
        <end position="965"/>
    </location>
</feature>
<dbReference type="GO" id="GO:0005737">
    <property type="term" value="C:cytoplasm"/>
    <property type="evidence" value="ECO:0007669"/>
    <property type="project" value="UniProtKB-SubCell"/>
</dbReference>
<dbReference type="SUPFAM" id="SSF48452">
    <property type="entry name" value="TPR-like"/>
    <property type="match status" value="1"/>
</dbReference>
<dbReference type="Gene3D" id="1.25.10.10">
    <property type="entry name" value="Leucine-rich Repeat Variant"/>
    <property type="match status" value="1"/>
</dbReference>
<dbReference type="InterPro" id="IPR016024">
    <property type="entry name" value="ARM-type_fold"/>
</dbReference>
<reference evidence="4 5" key="1">
    <citation type="submission" date="2024-10" db="EMBL/GenBank/DDBJ databases">
        <title>Updated reference genomes for cyclostephanoid diatoms.</title>
        <authorList>
            <person name="Roberts W.R."/>
            <person name="Alverson A.J."/>
        </authorList>
    </citation>
    <scope>NUCLEOTIDE SEQUENCE [LARGE SCALE GENOMIC DNA]</scope>
    <source>
        <strain evidence="4 5">AJA232-27</strain>
    </source>
</reference>
<dbReference type="PANTHER" id="PTHR45994:SF1">
    <property type="entry name" value="FI21225P1"/>
    <property type="match status" value="1"/>
</dbReference>
<evidence type="ECO:0000256" key="1">
    <source>
        <dbReference type="ARBA" id="ARBA00004496"/>
    </source>
</evidence>
<feature type="region of interest" description="Disordered" evidence="3">
    <location>
        <begin position="1"/>
        <end position="31"/>
    </location>
</feature>
<dbReference type="PANTHER" id="PTHR45994">
    <property type="entry name" value="FI21225P1"/>
    <property type="match status" value="1"/>
</dbReference>
<evidence type="ECO:0000256" key="3">
    <source>
        <dbReference type="SAM" id="MobiDB-lite"/>
    </source>
</evidence>
<comment type="subcellular location">
    <subcellularLocation>
        <location evidence="1">Cytoplasm</location>
    </subcellularLocation>
</comment>
<dbReference type="AlphaFoldDB" id="A0ABD3MBH1"/>
<accession>A0ABD3MBH1</accession>
<evidence type="ECO:0008006" key="6">
    <source>
        <dbReference type="Google" id="ProtNLM"/>
    </source>
</evidence>
<name>A0ABD3MBH1_9STRA</name>
<organism evidence="4 5">
    <name type="scientific">Discostella pseudostelligera</name>
    <dbReference type="NCBI Taxonomy" id="259834"/>
    <lineage>
        <taxon>Eukaryota</taxon>
        <taxon>Sar</taxon>
        <taxon>Stramenopiles</taxon>
        <taxon>Ochrophyta</taxon>
        <taxon>Bacillariophyta</taxon>
        <taxon>Coscinodiscophyceae</taxon>
        <taxon>Thalassiosirophycidae</taxon>
        <taxon>Stephanodiscales</taxon>
        <taxon>Stephanodiscaceae</taxon>
        <taxon>Discostella</taxon>
    </lineage>
</organism>
<evidence type="ECO:0000313" key="4">
    <source>
        <dbReference type="EMBL" id="KAL3761334.1"/>
    </source>
</evidence>
<dbReference type="SUPFAM" id="SSF48371">
    <property type="entry name" value="ARM repeat"/>
    <property type="match status" value="2"/>
</dbReference>
<proteinExistence type="predicted"/>
<sequence length="1279" mass="137850">MEVKTPASSSMSMSMSSGGGSGSSSAVEQAQELKDQGNDFFRKGKIQDAIQSYTTALNCIHQSNDSINNDTVLLSTTLLSNRAMCQLKAVEISSASSTTATAKSIQRNNQQTLQNCIDDCTAALKNLDNVGGSIWTSSSSSSSNTNLLQTRGKILYRRAKALVAIGSGTNSVIRDSASSSSSVSSGNININDTDIQEKNLNAAAKDLLQLLSFDPNNTEAATLLRSIRTRYSAGGQEGGREGEASSGLGRSPISRSLDYLESLLVQCDEEEGGADGTYTDQIVGNQEGLGVINTALTCLRTIQASLADDISSSAMEIGRRGGVPLLMRIARRDALANVSPSKTHKQQEQADIIDHCRIASLHILSACCSHDPFAIKYISARDDTSLSTRSLAQIIMKDEVEACRDRGGNGVEHVILAALAVSVRLIVHWNHMEVKRAFAPKIMEDGTSVEVAVSPVNEEDSEVDSSSVCQAAISAFMWGRSSVDDSDVGLPRAALDLLSTWTASDDLDTIDAASEEHYFASSSSHTKKEARHRYRISADEIRVMKPRQAAAHRKREADYRRENIRRANRRISMFCGDGVSGGLDALLTCAATTDDPRLRREMGLQIGRWMNVVAEENGGNDDEVKKLIYRGLGCTDWKVGKCEDGDIDAQEQGSSFTALTIEELDDAGEEKESGEMDEMDEAQLLAMMKRGQLTVSLLVGIPAVGTWALKHGWSNGNGISELKRLISSNDSHAMSIASELVSAASSIEGARPLLATLVEEGTLDDMLTHPDADVRSGAASCAAKIGLASKALSADEGEVKGLLDVAIELLFDEGKCDAEKKTKIHPIPKQAPVSITSECTTSMERGVEVLAYLVSKTSVKEMIASGYIPPGSPGNRKPALERLVEIACSPNSADSHIAYGIAGIFNLLSVSIDTLRKEAFIGKEITKEQYDQLQSMGKTEEEKDAEAKKEDRDRDDPSSVSERIRKLASANVPGAMVKLLEGSSSDAAQEKLLEGMGRMASEPSVRGIMIQQGCLTSCLRLSKGDDPSEKEKMLLRRARSCVAKLLVTTNPAILTVSQRSGAVGPLLKLVKDSDALDLQHFEALMSITNLAGFDDETKNGVVTQGGISILGYAMFSDHEMVRQAATEAMCNMVPHPKFMEYLTKEDNMRVWVAFSLDYEANFACARAAIGCLAMAVPDPEVAKAIIQNRNFNELIRTLLECGQLELMHRVLALIVGLLEHGGDCQEAVVTTGAGPFCEAYLTSYSDENKTMEDFKFSSADRGALTATLNLAKEIARLLR</sequence>
<dbReference type="Gene3D" id="1.25.40.10">
    <property type="entry name" value="Tetratricopeptide repeat domain"/>
    <property type="match status" value="1"/>
</dbReference>
<dbReference type="EMBL" id="JALLBG020000151">
    <property type="protein sequence ID" value="KAL3761334.1"/>
    <property type="molecule type" value="Genomic_DNA"/>
</dbReference>
<dbReference type="InterPro" id="IPR011990">
    <property type="entry name" value="TPR-like_helical_dom_sf"/>
</dbReference>
<keyword evidence="2" id="KW-0963">Cytoplasm</keyword>
<keyword evidence="5" id="KW-1185">Reference proteome</keyword>
<dbReference type="Proteomes" id="UP001530293">
    <property type="component" value="Unassembled WGS sequence"/>
</dbReference>
<dbReference type="InterPro" id="IPR011989">
    <property type="entry name" value="ARM-like"/>
</dbReference>
<evidence type="ECO:0000313" key="5">
    <source>
        <dbReference type="Proteomes" id="UP001530293"/>
    </source>
</evidence>
<gene>
    <name evidence="4" type="ORF">ACHAWU_000468</name>
</gene>
<comment type="caution">
    <text evidence="4">The sequence shown here is derived from an EMBL/GenBank/DDBJ whole genome shotgun (WGS) entry which is preliminary data.</text>
</comment>
<evidence type="ECO:0000256" key="2">
    <source>
        <dbReference type="ARBA" id="ARBA00022490"/>
    </source>
</evidence>